<reference evidence="13" key="1">
    <citation type="submission" date="2020-07" db="EMBL/GenBank/DDBJ databases">
        <title>Complete genome sequencing of Clostridia bacterium strain 12CBH8.</title>
        <authorList>
            <person name="Sakamoto M."/>
            <person name="Murakami T."/>
            <person name="Mori H."/>
        </authorList>
    </citation>
    <scope>NUCLEOTIDE SEQUENCE [LARGE SCALE GENOMIC DNA]</scope>
    <source>
        <strain evidence="13">12CBH8</strain>
    </source>
</reference>
<evidence type="ECO:0000256" key="1">
    <source>
        <dbReference type="ARBA" id="ARBA00004842"/>
    </source>
</evidence>
<dbReference type="UniPathway" id="UPA00053">
    <property type="reaction ID" value="UER00088"/>
</dbReference>
<comment type="subcellular location">
    <subcellularLocation>
        <location evidence="11">Cytoplasm</location>
    </subcellularLocation>
</comment>
<sequence>MTQPPIVLCGFMGCGKTTVGNMLAHKLGWQFVDMDHFIEHRAGKTVSQIFDELGEPAFRAMEREAVGILSSQSRLVIATGGGVLTFPENVEVFRKAGCPIVLLDVPPEEVARRLQGDTSRPLLNVPDRLETIRRLHGARLPLYQKAADIQVDAAKSPELVVENITLSLKSNKFPLDG</sequence>
<keyword evidence="9 11" id="KW-0057">Aromatic amino acid biosynthesis</keyword>
<evidence type="ECO:0000256" key="6">
    <source>
        <dbReference type="ARBA" id="ARBA00022741"/>
    </source>
</evidence>
<comment type="cofactor">
    <cofactor evidence="11">
        <name>Mg(2+)</name>
        <dbReference type="ChEBI" id="CHEBI:18420"/>
    </cofactor>
    <text evidence="11">Binds 1 Mg(2+) ion per subunit.</text>
</comment>
<dbReference type="PROSITE" id="PS01128">
    <property type="entry name" value="SHIKIMATE_KINASE"/>
    <property type="match status" value="1"/>
</dbReference>
<dbReference type="GO" id="GO:0005829">
    <property type="term" value="C:cytosol"/>
    <property type="evidence" value="ECO:0007669"/>
    <property type="project" value="TreeGrafter"/>
</dbReference>
<keyword evidence="4 11" id="KW-0028">Amino-acid biosynthesis</keyword>
<feature type="binding site" evidence="11">
    <location>
        <position position="35"/>
    </location>
    <ligand>
        <name>substrate</name>
    </ligand>
</feature>
<organism evidence="12 13">
    <name type="scientific">Solibaculum mannosilyticum</name>
    <dbReference type="NCBI Taxonomy" id="2780922"/>
    <lineage>
        <taxon>Bacteria</taxon>
        <taxon>Bacillati</taxon>
        <taxon>Bacillota</taxon>
        <taxon>Clostridia</taxon>
        <taxon>Eubacteriales</taxon>
        <taxon>Oscillospiraceae</taxon>
        <taxon>Solibaculum</taxon>
    </lineage>
</organism>
<dbReference type="InterPro" id="IPR031322">
    <property type="entry name" value="Shikimate/glucono_kinase"/>
</dbReference>
<dbReference type="GO" id="GO:0009073">
    <property type="term" value="P:aromatic amino acid family biosynthetic process"/>
    <property type="evidence" value="ECO:0007669"/>
    <property type="project" value="UniProtKB-KW"/>
</dbReference>
<feature type="binding site" evidence="11">
    <location>
        <position position="120"/>
    </location>
    <ligand>
        <name>ATP</name>
        <dbReference type="ChEBI" id="CHEBI:30616"/>
    </ligand>
</feature>
<evidence type="ECO:0000256" key="9">
    <source>
        <dbReference type="ARBA" id="ARBA00023141"/>
    </source>
</evidence>
<dbReference type="Gene3D" id="3.40.50.300">
    <property type="entry name" value="P-loop containing nucleotide triphosphate hydrolases"/>
    <property type="match status" value="1"/>
</dbReference>
<keyword evidence="13" id="KW-1185">Reference proteome</keyword>
<dbReference type="EC" id="2.7.1.71" evidence="3 11"/>
<dbReference type="CDD" id="cd00464">
    <property type="entry name" value="SK"/>
    <property type="match status" value="1"/>
</dbReference>
<evidence type="ECO:0000256" key="7">
    <source>
        <dbReference type="ARBA" id="ARBA00022777"/>
    </source>
</evidence>
<dbReference type="SUPFAM" id="SSF52540">
    <property type="entry name" value="P-loop containing nucleoside triphosphate hydrolases"/>
    <property type="match status" value="1"/>
</dbReference>
<dbReference type="GO" id="GO:0009423">
    <property type="term" value="P:chorismate biosynthetic process"/>
    <property type="evidence" value="ECO:0007669"/>
    <property type="project" value="UniProtKB-UniRule"/>
</dbReference>
<evidence type="ECO:0000313" key="13">
    <source>
        <dbReference type="Proteomes" id="UP000593890"/>
    </source>
</evidence>
<feature type="binding site" evidence="11">
    <location>
        <position position="17"/>
    </location>
    <ligand>
        <name>Mg(2+)</name>
        <dbReference type="ChEBI" id="CHEBI:18420"/>
    </ligand>
</feature>
<dbReference type="InterPro" id="IPR027417">
    <property type="entry name" value="P-loop_NTPase"/>
</dbReference>
<dbReference type="GO" id="GO:0004765">
    <property type="term" value="F:shikimate kinase activity"/>
    <property type="evidence" value="ECO:0007669"/>
    <property type="project" value="UniProtKB-UniRule"/>
</dbReference>
<evidence type="ECO:0000256" key="2">
    <source>
        <dbReference type="ARBA" id="ARBA00006997"/>
    </source>
</evidence>
<evidence type="ECO:0000256" key="4">
    <source>
        <dbReference type="ARBA" id="ARBA00022605"/>
    </source>
</evidence>
<comment type="pathway">
    <text evidence="1 11">Metabolic intermediate biosynthesis; chorismate biosynthesis; chorismate from D-erythrose 4-phosphate and phosphoenolpyruvate: step 5/7.</text>
</comment>
<feature type="binding site" evidence="11">
    <location>
        <position position="59"/>
    </location>
    <ligand>
        <name>substrate</name>
    </ligand>
</feature>
<dbReference type="RefSeq" id="WP_099322639.1">
    <property type="nucleotide sequence ID" value="NZ_AP023321.1"/>
</dbReference>
<evidence type="ECO:0000256" key="3">
    <source>
        <dbReference type="ARBA" id="ARBA00012154"/>
    </source>
</evidence>
<dbReference type="KEGG" id="sman:C12CBH8_17940"/>
<dbReference type="Pfam" id="PF01202">
    <property type="entry name" value="SKI"/>
    <property type="match status" value="1"/>
</dbReference>
<keyword evidence="7 11" id="KW-0418">Kinase</keyword>
<keyword evidence="6 11" id="KW-0547">Nucleotide-binding</keyword>
<dbReference type="AlphaFoldDB" id="A0A7I8D547"/>
<keyword evidence="8 11" id="KW-0067">ATP-binding</keyword>
<feature type="binding site" evidence="11">
    <location>
        <position position="81"/>
    </location>
    <ligand>
        <name>substrate</name>
    </ligand>
</feature>
<comment type="catalytic activity">
    <reaction evidence="10 11">
        <text>shikimate + ATP = 3-phosphoshikimate + ADP + H(+)</text>
        <dbReference type="Rhea" id="RHEA:13121"/>
        <dbReference type="ChEBI" id="CHEBI:15378"/>
        <dbReference type="ChEBI" id="CHEBI:30616"/>
        <dbReference type="ChEBI" id="CHEBI:36208"/>
        <dbReference type="ChEBI" id="CHEBI:145989"/>
        <dbReference type="ChEBI" id="CHEBI:456216"/>
        <dbReference type="EC" id="2.7.1.71"/>
    </reaction>
</comment>
<evidence type="ECO:0000256" key="5">
    <source>
        <dbReference type="ARBA" id="ARBA00022679"/>
    </source>
</evidence>
<evidence type="ECO:0000256" key="8">
    <source>
        <dbReference type="ARBA" id="ARBA00022840"/>
    </source>
</evidence>
<evidence type="ECO:0000256" key="10">
    <source>
        <dbReference type="ARBA" id="ARBA00048567"/>
    </source>
</evidence>
<keyword evidence="5 11" id="KW-0808">Transferase</keyword>
<comment type="caution">
    <text evidence="11">Lacks conserved residue(s) required for the propagation of feature annotation.</text>
</comment>
<dbReference type="HAMAP" id="MF_00109">
    <property type="entry name" value="Shikimate_kinase"/>
    <property type="match status" value="1"/>
</dbReference>
<dbReference type="PANTHER" id="PTHR21087">
    <property type="entry name" value="SHIKIMATE KINASE"/>
    <property type="match status" value="1"/>
</dbReference>
<accession>A0A7I8D547</accession>
<dbReference type="GO" id="GO:0005524">
    <property type="term" value="F:ATP binding"/>
    <property type="evidence" value="ECO:0007669"/>
    <property type="project" value="UniProtKB-UniRule"/>
</dbReference>
<dbReference type="InterPro" id="IPR023000">
    <property type="entry name" value="Shikimate_kinase_CS"/>
</dbReference>
<dbReference type="Proteomes" id="UP000593890">
    <property type="component" value="Chromosome"/>
</dbReference>
<keyword evidence="11" id="KW-0460">Magnesium</keyword>
<dbReference type="InterPro" id="IPR000623">
    <property type="entry name" value="Shikimate_kinase/TSH1"/>
</dbReference>
<keyword evidence="11" id="KW-0963">Cytoplasm</keyword>
<evidence type="ECO:0000313" key="12">
    <source>
        <dbReference type="EMBL" id="BCI61155.1"/>
    </source>
</evidence>
<dbReference type="GO" id="GO:0000287">
    <property type="term" value="F:magnesium ion binding"/>
    <property type="evidence" value="ECO:0007669"/>
    <property type="project" value="UniProtKB-UniRule"/>
</dbReference>
<comment type="subunit">
    <text evidence="11">Monomer.</text>
</comment>
<proteinExistence type="inferred from homology"/>
<dbReference type="GO" id="GO:0008652">
    <property type="term" value="P:amino acid biosynthetic process"/>
    <property type="evidence" value="ECO:0007669"/>
    <property type="project" value="UniProtKB-KW"/>
</dbReference>
<dbReference type="EMBL" id="AP023321">
    <property type="protein sequence ID" value="BCI61155.1"/>
    <property type="molecule type" value="Genomic_DNA"/>
</dbReference>
<dbReference type="PANTHER" id="PTHR21087:SF16">
    <property type="entry name" value="SHIKIMATE KINASE 1, CHLOROPLASTIC"/>
    <property type="match status" value="1"/>
</dbReference>
<comment type="function">
    <text evidence="11">Catalyzes the specific phosphorylation of the 3-hydroxyl group of shikimic acid using ATP as a cosubstrate.</text>
</comment>
<keyword evidence="11" id="KW-0479">Metal-binding</keyword>
<name>A0A7I8D547_9FIRM</name>
<comment type="similarity">
    <text evidence="2 11">Belongs to the shikimate kinase family.</text>
</comment>
<feature type="binding site" evidence="11">
    <location>
        <begin position="13"/>
        <end position="18"/>
    </location>
    <ligand>
        <name>ATP</name>
        <dbReference type="ChEBI" id="CHEBI:30616"/>
    </ligand>
</feature>
<evidence type="ECO:0000256" key="11">
    <source>
        <dbReference type="HAMAP-Rule" id="MF_00109"/>
    </source>
</evidence>
<protein>
    <recommendedName>
        <fullName evidence="3 11">Shikimate kinase</fullName>
        <shortName evidence="11">SK</shortName>
        <ecNumber evidence="3 11">2.7.1.71</ecNumber>
    </recommendedName>
</protein>
<gene>
    <name evidence="11 12" type="primary">aroK</name>
    <name evidence="12" type="ORF">C12CBH8_17940</name>
</gene>
<dbReference type="PRINTS" id="PR01100">
    <property type="entry name" value="SHIKIMTKNASE"/>
</dbReference>
<feature type="binding site" evidence="11">
    <location>
        <position position="139"/>
    </location>
    <ligand>
        <name>substrate</name>
    </ligand>
</feature>